<dbReference type="EMBL" id="CP073347">
    <property type="protein sequence ID" value="UTW10249.1"/>
    <property type="molecule type" value="Genomic_DNA"/>
</dbReference>
<dbReference type="Gene3D" id="3.40.50.2300">
    <property type="match status" value="1"/>
</dbReference>
<dbReference type="InterPro" id="IPR046335">
    <property type="entry name" value="LacI/GalR-like_sensor"/>
</dbReference>
<dbReference type="Proteomes" id="UP001058461">
    <property type="component" value="Chromosome"/>
</dbReference>
<dbReference type="SUPFAM" id="SSF53822">
    <property type="entry name" value="Periplasmic binding protein-like I"/>
    <property type="match status" value="1"/>
</dbReference>
<evidence type="ECO:0000259" key="4">
    <source>
        <dbReference type="Pfam" id="PF13377"/>
    </source>
</evidence>
<evidence type="ECO:0000256" key="3">
    <source>
        <dbReference type="ARBA" id="ARBA00023163"/>
    </source>
</evidence>
<accession>A0ABY5HG17</accession>
<keyword evidence="1" id="KW-0805">Transcription regulation</keyword>
<proteinExistence type="predicted"/>
<dbReference type="Pfam" id="PF13377">
    <property type="entry name" value="Peripla_BP_3"/>
    <property type="match status" value="1"/>
</dbReference>
<evidence type="ECO:0000313" key="6">
    <source>
        <dbReference type="Proteomes" id="UP001058461"/>
    </source>
</evidence>
<dbReference type="InterPro" id="IPR028082">
    <property type="entry name" value="Peripla_BP_I"/>
</dbReference>
<dbReference type="RefSeq" id="WP_304941553.1">
    <property type="nucleotide sequence ID" value="NZ_CP073347.1"/>
</dbReference>
<dbReference type="PANTHER" id="PTHR30146:SF138">
    <property type="entry name" value="TRANSCRIPTIONAL REGULATORY PROTEIN"/>
    <property type="match status" value="1"/>
</dbReference>
<evidence type="ECO:0000256" key="2">
    <source>
        <dbReference type="ARBA" id="ARBA00023125"/>
    </source>
</evidence>
<keyword evidence="3" id="KW-0804">Transcription</keyword>
<name>A0ABY5HG17_9GAMM</name>
<sequence length="186" mass="19659">MGDEQGGFLHQPGQVHELVLQLAPDQRIQGAAGFIHQQDIRVSGARAALRDAGLDASQVSHHVMPLAISNACRASRDIATQADDRPTALLCLSDVLALGALLELPRHGIRVPADISVIGFDDLEWADCANPPLTTIHLPTRSMGQAIAMAILDALDSGVPVKPRLLEAELVLRNSTAPPPQSGTAI</sequence>
<keyword evidence="2" id="KW-0238">DNA-binding</keyword>
<keyword evidence="6" id="KW-1185">Reference proteome</keyword>
<dbReference type="PANTHER" id="PTHR30146">
    <property type="entry name" value="LACI-RELATED TRANSCRIPTIONAL REPRESSOR"/>
    <property type="match status" value="1"/>
</dbReference>
<protein>
    <submittedName>
        <fullName evidence="5">Substrate-binding domain-containing protein</fullName>
    </submittedName>
</protein>
<gene>
    <name evidence="5" type="ORF">KDW95_13140</name>
</gene>
<organism evidence="5 6">
    <name type="scientific">Marinobacterium rhizophilum</name>
    <dbReference type="NCBI Taxonomy" id="420402"/>
    <lineage>
        <taxon>Bacteria</taxon>
        <taxon>Pseudomonadati</taxon>
        <taxon>Pseudomonadota</taxon>
        <taxon>Gammaproteobacteria</taxon>
        <taxon>Oceanospirillales</taxon>
        <taxon>Oceanospirillaceae</taxon>
        <taxon>Marinobacterium</taxon>
    </lineage>
</organism>
<feature type="domain" description="Transcriptional regulator LacI/GalR-like sensor" evidence="4">
    <location>
        <begin position="37"/>
        <end position="176"/>
    </location>
</feature>
<reference evidence="5" key="1">
    <citation type="submission" date="2021-04" db="EMBL/GenBank/DDBJ databases">
        <title>Oceanospirillales bacteria with DddD are important DMSP degraders in coastal seawater.</title>
        <authorList>
            <person name="Liu J."/>
        </authorList>
    </citation>
    <scope>NUCLEOTIDE SEQUENCE</scope>
    <source>
        <strain evidence="5">D13-1</strain>
    </source>
</reference>
<evidence type="ECO:0000256" key="1">
    <source>
        <dbReference type="ARBA" id="ARBA00023015"/>
    </source>
</evidence>
<evidence type="ECO:0000313" key="5">
    <source>
        <dbReference type="EMBL" id="UTW10249.1"/>
    </source>
</evidence>